<organism evidence="1 2">
    <name type="scientific">Streptomyces showdoensis</name>
    <dbReference type="NCBI Taxonomy" id="68268"/>
    <lineage>
        <taxon>Bacteria</taxon>
        <taxon>Bacillati</taxon>
        <taxon>Actinomycetota</taxon>
        <taxon>Actinomycetes</taxon>
        <taxon>Kitasatosporales</taxon>
        <taxon>Streptomycetaceae</taxon>
        <taxon>Streptomyces</taxon>
    </lineage>
</organism>
<gene>
    <name evidence="1" type="ORF">VO63_26725</name>
</gene>
<evidence type="ECO:0000313" key="1">
    <source>
        <dbReference type="EMBL" id="KKZ70843.1"/>
    </source>
</evidence>
<accession>A0A2P2GH55</accession>
<evidence type="ECO:0008006" key="3">
    <source>
        <dbReference type="Google" id="ProtNLM"/>
    </source>
</evidence>
<evidence type="ECO:0000313" key="2">
    <source>
        <dbReference type="Proteomes" id="UP000265325"/>
    </source>
</evidence>
<dbReference type="InterPro" id="IPR014747">
    <property type="entry name" value="Bac_photo_RC_H_C"/>
</dbReference>
<dbReference type="RefSeq" id="WP_046910561.1">
    <property type="nucleotide sequence ID" value="NZ_BAAAXG010000006.1"/>
</dbReference>
<keyword evidence="2" id="KW-1185">Reference proteome</keyword>
<dbReference type="SUPFAM" id="SSF50346">
    <property type="entry name" value="PRC-barrel domain"/>
    <property type="match status" value="1"/>
</dbReference>
<comment type="caution">
    <text evidence="1">The sequence shown here is derived from an EMBL/GenBank/DDBJ whole genome shotgun (WGS) entry which is preliminary data.</text>
</comment>
<dbReference type="AlphaFoldDB" id="A0A2P2GH55"/>
<dbReference type="GO" id="GO:0019684">
    <property type="term" value="P:photosynthesis, light reaction"/>
    <property type="evidence" value="ECO:0007669"/>
    <property type="project" value="InterPro"/>
</dbReference>
<proteinExistence type="predicted"/>
<dbReference type="Proteomes" id="UP000265325">
    <property type="component" value="Unassembled WGS sequence"/>
</dbReference>
<name>A0A2P2GH55_STREW</name>
<sequence length="124" mass="13743">MTDHLWSFSAESGHLAGTDLTGWRVEAADGHIGKVDKHSDEVDDSYLVVDTGVWIFGKEVLIPARAVTGVDLEEQTLHLALSKEQVKDSPEFVSDKHLADRQNREEIDQYYRASWPFGGGVGGF</sequence>
<protein>
    <recommendedName>
        <fullName evidence="3">PRC domain containing protein</fullName>
    </recommendedName>
</protein>
<dbReference type="EMBL" id="LAQS01000048">
    <property type="protein sequence ID" value="KKZ70843.1"/>
    <property type="molecule type" value="Genomic_DNA"/>
</dbReference>
<dbReference type="Gene3D" id="3.90.50.10">
    <property type="entry name" value="Photosynthetic Reaction Center, subunit H, domain 2"/>
    <property type="match status" value="1"/>
</dbReference>
<dbReference type="OrthoDB" id="510842at2"/>
<dbReference type="InterPro" id="IPR011033">
    <property type="entry name" value="PRC_barrel-like_sf"/>
</dbReference>
<dbReference type="GO" id="GO:0030077">
    <property type="term" value="C:plasma membrane light-harvesting complex"/>
    <property type="evidence" value="ECO:0007669"/>
    <property type="project" value="InterPro"/>
</dbReference>
<reference evidence="1 2" key="1">
    <citation type="submission" date="2015-05" db="EMBL/GenBank/DDBJ databases">
        <title>Draft Genome assembly of Streptomyces showdoensis.</title>
        <authorList>
            <person name="Thapa K.K."/>
            <person name="Metsa-Ketela M."/>
        </authorList>
    </citation>
    <scope>NUCLEOTIDE SEQUENCE [LARGE SCALE GENOMIC DNA]</scope>
    <source>
        <strain evidence="1 2">ATCC 15227</strain>
    </source>
</reference>